<name>A0A6C0CAS4_9ZZZZ</name>
<reference evidence="2" key="1">
    <citation type="journal article" date="2020" name="Nature">
        <title>Giant virus diversity and host interactions through global metagenomics.</title>
        <authorList>
            <person name="Schulz F."/>
            <person name="Roux S."/>
            <person name="Paez-Espino D."/>
            <person name="Jungbluth S."/>
            <person name="Walsh D.A."/>
            <person name="Denef V.J."/>
            <person name="McMahon K.D."/>
            <person name="Konstantinidis K.T."/>
            <person name="Eloe-Fadrosh E.A."/>
            <person name="Kyrpides N.C."/>
            <person name="Woyke T."/>
        </authorList>
    </citation>
    <scope>NUCLEOTIDE SEQUENCE</scope>
    <source>
        <strain evidence="2">GVMAG-M-3300020192-26</strain>
    </source>
</reference>
<evidence type="ECO:0000313" key="2">
    <source>
        <dbReference type="EMBL" id="QHT00795.1"/>
    </source>
</evidence>
<organism evidence="2">
    <name type="scientific">viral metagenome</name>
    <dbReference type="NCBI Taxonomy" id="1070528"/>
    <lineage>
        <taxon>unclassified sequences</taxon>
        <taxon>metagenomes</taxon>
        <taxon>organismal metagenomes</taxon>
    </lineage>
</organism>
<dbReference type="Pfam" id="PF00096">
    <property type="entry name" value="zf-C2H2"/>
    <property type="match status" value="1"/>
</dbReference>
<feature type="domain" description="C2H2-type" evidence="1">
    <location>
        <begin position="57"/>
        <end position="87"/>
    </location>
</feature>
<dbReference type="PROSITE" id="PS50157">
    <property type="entry name" value="ZINC_FINGER_C2H2_2"/>
    <property type="match status" value="2"/>
</dbReference>
<dbReference type="Gene3D" id="3.30.160.60">
    <property type="entry name" value="Classic Zinc Finger"/>
    <property type="match status" value="1"/>
</dbReference>
<dbReference type="AlphaFoldDB" id="A0A6C0CAS4"/>
<dbReference type="InterPro" id="IPR013087">
    <property type="entry name" value="Znf_C2H2_type"/>
</dbReference>
<dbReference type="SUPFAM" id="SSF57667">
    <property type="entry name" value="beta-beta-alpha zinc fingers"/>
    <property type="match status" value="1"/>
</dbReference>
<feature type="domain" description="C2H2-type" evidence="1">
    <location>
        <begin position="4"/>
        <end position="40"/>
    </location>
</feature>
<dbReference type="InterPro" id="IPR036236">
    <property type="entry name" value="Znf_C2H2_sf"/>
</dbReference>
<protein>
    <recommendedName>
        <fullName evidence="1">C2H2-type domain-containing protein</fullName>
    </recommendedName>
</protein>
<accession>A0A6C0CAS4</accession>
<proteinExistence type="predicted"/>
<dbReference type="SMART" id="SM00355">
    <property type="entry name" value="ZnF_C2H2"/>
    <property type="match status" value="2"/>
</dbReference>
<evidence type="ECO:0000259" key="1">
    <source>
        <dbReference type="PROSITE" id="PS50157"/>
    </source>
</evidence>
<dbReference type="EMBL" id="MN739359">
    <property type="protein sequence ID" value="QHT00795.1"/>
    <property type="molecule type" value="Genomic_DNA"/>
</dbReference>
<sequence>MTSYVCSNCGYNAGNKSHLDRHMNKKKPCSPQSVHGNTKKIIDLELSDTEESDTESYPCEICNVSYRRKYHLKRHIEETEMHANNLQKIENSSNNTIHGNGNNVDIDNSINKTIISPTINIMLNTPHDYTYNNIDDLTLFEQYKSISSLDSPYSELLANLNFNPKKKEYHNIHYGDMHHGTAQVYVSTKKVEETIDTVLKNIICTKQNMIQLIFYRFRFFLSLKGVKKIPYAIYYGHDPNKVNNRQHRVMYNQLMRHTKMYLFNNRNTNKNANQNDNDENIPDDGDPFWWALSKNLVWSEVSAYITKMDKWNIDFTQDLYDIKIQLLSCINNKKSKLTFFAKLLKRLNYFINNFENDRCESSSDIDDK</sequence>